<feature type="region of interest" description="Disordered" evidence="1">
    <location>
        <begin position="43"/>
        <end position="65"/>
    </location>
</feature>
<name>A0A6J4RJT0_9ACTN</name>
<evidence type="ECO:0000256" key="1">
    <source>
        <dbReference type="SAM" id="MobiDB-lite"/>
    </source>
</evidence>
<organism evidence="2">
    <name type="scientific">uncultured Rubrobacteraceae bacterium</name>
    <dbReference type="NCBI Taxonomy" id="349277"/>
    <lineage>
        <taxon>Bacteria</taxon>
        <taxon>Bacillati</taxon>
        <taxon>Actinomycetota</taxon>
        <taxon>Rubrobacteria</taxon>
        <taxon>Rubrobacterales</taxon>
        <taxon>Rubrobacteraceae</taxon>
        <taxon>environmental samples</taxon>
    </lineage>
</organism>
<accession>A0A6J4RJT0</accession>
<protein>
    <submittedName>
        <fullName evidence="2">Uncharacterized protein</fullName>
    </submittedName>
</protein>
<dbReference type="EMBL" id="CADCVM010000099">
    <property type="protein sequence ID" value="CAA9475422.1"/>
    <property type="molecule type" value="Genomic_DNA"/>
</dbReference>
<proteinExistence type="predicted"/>
<evidence type="ECO:0000313" key="2">
    <source>
        <dbReference type="EMBL" id="CAA9475422.1"/>
    </source>
</evidence>
<reference evidence="2" key="1">
    <citation type="submission" date="2020-02" db="EMBL/GenBank/DDBJ databases">
        <authorList>
            <person name="Meier V. D."/>
        </authorList>
    </citation>
    <scope>NUCLEOTIDE SEQUENCE</scope>
    <source>
        <strain evidence="2">AVDCRST_MAG05</strain>
    </source>
</reference>
<dbReference type="AlphaFoldDB" id="A0A6J4RJT0"/>
<sequence length="65" mass="7460">MSDFVALYRGRTVAEAELIALSAEPNLVRRFFAELLGEAEMEKRRAAERPEDRHRNSALEALRDD</sequence>
<gene>
    <name evidence="2" type="ORF">AVDCRST_MAG05-890</name>
</gene>